<feature type="transmembrane region" description="Helical" evidence="1">
    <location>
        <begin position="131"/>
        <end position="152"/>
    </location>
</feature>
<keyword evidence="1" id="KW-0812">Transmembrane</keyword>
<feature type="transmembrane region" description="Helical" evidence="1">
    <location>
        <begin position="351"/>
        <end position="377"/>
    </location>
</feature>
<keyword evidence="1" id="KW-1133">Transmembrane helix</keyword>
<dbReference type="PATRIC" id="fig|1423777.3.peg.1715"/>
<dbReference type="EMBL" id="AZEH01000039">
    <property type="protein sequence ID" value="KRL04533.1"/>
    <property type="molecule type" value="Genomic_DNA"/>
</dbReference>
<evidence type="ECO:0000256" key="1">
    <source>
        <dbReference type="SAM" id="Phobius"/>
    </source>
</evidence>
<evidence type="ECO:0000313" key="2">
    <source>
        <dbReference type="EMBL" id="KRL04533.1"/>
    </source>
</evidence>
<feature type="transmembrane region" description="Helical" evidence="1">
    <location>
        <begin position="100"/>
        <end position="119"/>
    </location>
</feature>
<feature type="transmembrane region" description="Helical" evidence="1">
    <location>
        <begin position="219"/>
        <end position="235"/>
    </location>
</feature>
<keyword evidence="3" id="KW-1185">Reference proteome</keyword>
<dbReference type="STRING" id="1423777.FD46_GL001664"/>
<evidence type="ECO:0008006" key="4">
    <source>
        <dbReference type="Google" id="ProtNLM"/>
    </source>
</evidence>
<feature type="transmembrane region" description="Helical" evidence="1">
    <location>
        <begin position="78"/>
        <end position="94"/>
    </location>
</feature>
<keyword evidence="1" id="KW-0472">Membrane</keyword>
<comment type="caution">
    <text evidence="2">The sequence shown here is derived from an EMBL/GenBank/DDBJ whole genome shotgun (WGS) entry which is preliminary data.</text>
</comment>
<feature type="transmembrane region" description="Helical" evidence="1">
    <location>
        <begin position="241"/>
        <end position="259"/>
    </location>
</feature>
<feature type="transmembrane region" description="Helical" evidence="1">
    <location>
        <begin position="37"/>
        <end position="57"/>
    </location>
</feature>
<dbReference type="Proteomes" id="UP000051686">
    <property type="component" value="Unassembled WGS sequence"/>
</dbReference>
<dbReference type="AlphaFoldDB" id="A0A0R1MGS4"/>
<accession>A0A0R1MGS4</accession>
<proteinExistence type="predicted"/>
<evidence type="ECO:0000313" key="3">
    <source>
        <dbReference type="Proteomes" id="UP000051686"/>
    </source>
</evidence>
<feature type="transmembrane region" description="Helical" evidence="1">
    <location>
        <begin position="384"/>
        <end position="401"/>
    </location>
</feature>
<dbReference type="OrthoDB" id="2340070at2"/>
<protein>
    <recommendedName>
        <fullName evidence="4">Polysaccharide polymerase</fullName>
    </recommendedName>
</protein>
<reference evidence="2 3" key="1">
    <citation type="journal article" date="2015" name="Genome Announc.">
        <title>Expanding the biotechnology potential of lactobacilli through comparative genomics of 213 strains and associated genera.</title>
        <authorList>
            <person name="Sun Z."/>
            <person name="Harris H.M."/>
            <person name="McCann A."/>
            <person name="Guo C."/>
            <person name="Argimon S."/>
            <person name="Zhang W."/>
            <person name="Yang X."/>
            <person name="Jeffery I.B."/>
            <person name="Cooney J.C."/>
            <person name="Kagawa T.F."/>
            <person name="Liu W."/>
            <person name="Song Y."/>
            <person name="Salvetti E."/>
            <person name="Wrobel A."/>
            <person name="Rasinkangas P."/>
            <person name="Parkhill J."/>
            <person name="Rea M.C."/>
            <person name="O'Sullivan O."/>
            <person name="Ritari J."/>
            <person name="Douillard F.P."/>
            <person name="Paul Ross R."/>
            <person name="Yang R."/>
            <person name="Briner A.E."/>
            <person name="Felis G.E."/>
            <person name="de Vos W.M."/>
            <person name="Barrangou R."/>
            <person name="Klaenhammer T.R."/>
            <person name="Caufield P.W."/>
            <person name="Cui Y."/>
            <person name="Zhang H."/>
            <person name="O'Toole P.W."/>
        </authorList>
    </citation>
    <scope>NUCLEOTIDE SEQUENCE [LARGE SCALE GENOMIC DNA]</scope>
    <source>
        <strain evidence="2 3">DSM 19972</strain>
    </source>
</reference>
<feature type="transmembrane region" description="Helical" evidence="1">
    <location>
        <begin position="266"/>
        <end position="288"/>
    </location>
</feature>
<feature type="transmembrane region" description="Helical" evidence="1">
    <location>
        <begin position="197"/>
        <end position="214"/>
    </location>
</feature>
<organism evidence="2 3">
    <name type="scientific">Liquorilactobacillus oeni DSM 19972</name>
    <dbReference type="NCBI Taxonomy" id="1423777"/>
    <lineage>
        <taxon>Bacteria</taxon>
        <taxon>Bacillati</taxon>
        <taxon>Bacillota</taxon>
        <taxon>Bacilli</taxon>
        <taxon>Lactobacillales</taxon>
        <taxon>Lactobacillaceae</taxon>
        <taxon>Liquorilactobacillus</taxon>
    </lineage>
</organism>
<gene>
    <name evidence="2" type="ORF">FD46_GL001664</name>
</gene>
<name>A0A0R1MGS4_9LACO</name>
<sequence>MIRKKFTTALIFFILLLQTNFFSLVRLSDFALLMNSYSSKYFIFSISIVMFVFSFFLGKERNEVGIKNNASLNFKAPIVLTVIVTTVMMIWSSYTYEQSLFSSFTASYYYFILLFYFFIDKASDSRIINKIIVFSRSMGFIYSVLLIAQSLLYTKGIKFMVLQDAGTNNIMASNTIHGGLNVDSAAIIFNMVRIKEPADFISFTLLIILIDVIAQNKLVFNNFLPICVEFFYLIFVSQTRVYIIVDTILFAVTLLILLYKYSKVEFIILLTFMIIIFIVGTFALIIWFTEGSRQVSYSVRMDAIRYYLGEVPKGSIFGIGFPNTQWSTDVLHGNLLNFLGYEYYLDDVGIIGFYTVFGISGILIIILFIAKFITVVYKGYNKDVTVILLLFVCLTSISLFMFNVQRIVYLPFIFVLVNYFASNNSDNLRNCEVNFSTKGSLL</sequence>